<dbReference type="GO" id="GO:0048257">
    <property type="term" value="F:3'-flap endonuclease activity"/>
    <property type="evidence" value="ECO:0007669"/>
    <property type="project" value="TreeGrafter"/>
</dbReference>
<dbReference type="PANTHER" id="PTHR13451:SF0">
    <property type="entry name" value="CROSSOVER JUNCTION ENDONUCLEASE MUS81"/>
    <property type="match status" value="1"/>
</dbReference>
<dbReference type="EMBL" id="MN740799">
    <property type="protein sequence ID" value="QHU12385.1"/>
    <property type="molecule type" value="Genomic_DNA"/>
</dbReference>
<dbReference type="PANTHER" id="PTHR13451">
    <property type="entry name" value="CLASS II CROSSOVER JUNCTION ENDONUCLEASE MUS81"/>
    <property type="match status" value="1"/>
</dbReference>
<dbReference type="InterPro" id="IPR033309">
    <property type="entry name" value="Mus81"/>
</dbReference>
<dbReference type="Gene3D" id="3.40.50.10130">
    <property type="match status" value="1"/>
</dbReference>
<dbReference type="Pfam" id="PF02732">
    <property type="entry name" value="ERCC4"/>
    <property type="match status" value="1"/>
</dbReference>
<dbReference type="AlphaFoldDB" id="A0A6C0K2V0"/>
<accession>A0A6C0K2V0</accession>
<reference evidence="3" key="1">
    <citation type="journal article" date="2020" name="Nature">
        <title>Giant virus diversity and host interactions through global metagenomics.</title>
        <authorList>
            <person name="Schulz F."/>
            <person name="Roux S."/>
            <person name="Paez-Espino D."/>
            <person name="Jungbluth S."/>
            <person name="Walsh D.A."/>
            <person name="Denef V.J."/>
            <person name="McMahon K.D."/>
            <person name="Konstantinidis K.T."/>
            <person name="Eloe-Fadrosh E.A."/>
            <person name="Kyrpides N.C."/>
            <person name="Woyke T."/>
        </authorList>
    </citation>
    <scope>NUCLEOTIDE SEQUENCE</scope>
    <source>
        <strain evidence="3">GVMAG-S-1101171-110</strain>
    </source>
</reference>
<evidence type="ECO:0000256" key="1">
    <source>
        <dbReference type="ARBA" id="ARBA00022801"/>
    </source>
</evidence>
<dbReference type="Gene3D" id="1.10.150.20">
    <property type="entry name" value="5' to 3' exonuclease, C-terminal subdomain"/>
    <property type="match status" value="1"/>
</dbReference>
<dbReference type="InterPro" id="IPR011335">
    <property type="entry name" value="Restrct_endonuc-II-like"/>
</dbReference>
<dbReference type="GO" id="GO:0000727">
    <property type="term" value="P:double-strand break repair via break-induced replication"/>
    <property type="evidence" value="ECO:0007669"/>
    <property type="project" value="TreeGrafter"/>
</dbReference>
<evidence type="ECO:0000313" key="3">
    <source>
        <dbReference type="EMBL" id="QHU12385.1"/>
    </source>
</evidence>
<protein>
    <recommendedName>
        <fullName evidence="2">ERCC4 domain-containing protein</fullName>
    </recommendedName>
</protein>
<feature type="domain" description="ERCC4" evidence="2">
    <location>
        <begin position="17"/>
        <end position="128"/>
    </location>
</feature>
<name>A0A6C0K2V0_9ZZZZ</name>
<dbReference type="GO" id="GO:0003677">
    <property type="term" value="F:DNA binding"/>
    <property type="evidence" value="ECO:0007669"/>
    <property type="project" value="InterPro"/>
</dbReference>
<dbReference type="InterPro" id="IPR006166">
    <property type="entry name" value="ERCC4_domain"/>
</dbReference>
<dbReference type="SUPFAM" id="SSF52980">
    <property type="entry name" value="Restriction endonuclease-like"/>
    <property type="match status" value="1"/>
</dbReference>
<dbReference type="GO" id="GO:0006308">
    <property type="term" value="P:DNA catabolic process"/>
    <property type="evidence" value="ECO:0007669"/>
    <property type="project" value="InterPro"/>
</dbReference>
<dbReference type="GO" id="GO:0048476">
    <property type="term" value="C:Holliday junction resolvase complex"/>
    <property type="evidence" value="ECO:0007669"/>
    <property type="project" value="TreeGrafter"/>
</dbReference>
<keyword evidence="1" id="KW-0378">Hydrolase</keyword>
<evidence type="ECO:0000259" key="2">
    <source>
        <dbReference type="Pfam" id="PF02732"/>
    </source>
</evidence>
<proteinExistence type="predicted"/>
<dbReference type="GO" id="GO:0005634">
    <property type="term" value="C:nucleus"/>
    <property type="evidence" value="ECO:0007669"/>
    <property type="project" value="TreeGrafter"/>
</dbReference>
<dbReference type="GO" id="GO:0031573">
    <property type="term" value="P:mitotic intra-S DNA damage checkpoint signaling"/>
    <property type="evidence" value="ECO:0007669"/>
    <property type="project" value="TreeGrafter"/>
</dbReference>
<dbReference type="GO" id="GO:0000712">
    <property type="term" value="P:resolution of meiotic recombination intermediates"/>
    <property type="evidence" value="ECO:0007669"/>
    <property type="project" value="TreeGrafter"/>
</dbReference>
<sequence>MPIWFDYREKALLKLAPSVKELTPPVGDIWIGDLSGCDLKAGGVILERKTGADLEASIMDGRYKEQRSRLLAYAQQHKVAVGYVIEGILDRLGARLPESALLKHITRLQFHHRIPVVQTACAKETVNIAELIEAQWVKDEGKFSWNCDSNSANGTGTAVAASYIKSACRDSPDTFLLGTLTQCRGISEALARLIMATYPTLELLLAASVTELAVVGDPANPKRKVGKAVGERLYGLLHAENIHLIPM</sequence>
<dbReference type="GO" id="GO:0008821">
    <property type="term" value="F:crossover junction DNA endonuclease activity"/>
    <property type="evidence" value="ECO:0007669"/>
    <property type="project" value="InterPro"/>
</dbReference>
<organism evidence="3">
    <name type="scientific">viral metagenome</name>
    <dbReference type="NCBI Taxonomy" id="1070528"/>
    <lineage>
        <taxon>unclassified sequences</taxon>
        <taxon>metagenomes</taxon>
        <taxon>organismal metagenomes</taxon>
    </lineage>
</organism>